<accession>A0A135TTG7</accession>
<organism evidence="1 2">
    <name type="scientific">Colletotrichum nymphaeae SA-01</name>
    <dbReference type="NCBI Taxonomy" id="1460502"/>
    <lineage>
        <taxon>Eukaryota</taxon>
        <taxon>Fungi</taxon>
        <taxon>Dikarya</taxon>
        <taxon>Ascomycota</taxon>
        <taxon>Pezizomycotina</taxon>
        <taxon>Sordariomycetes</taxon>
        <taxon>Hypocreomycetidae</taxon>
        <taxon>Glomerellales</taxon>
        <taxon>Glomerellaceae</taxon>
        <taxon>Colletotrichum</taxon>
        <taxon>Colletotrichum acutatum species complex</taxon>
    </lineage>
</organism>
<keyword evidence="2" id="KW-1185">Reference proteome</keyword>
<dbReference type="AlphaFoldDB" id="A0A135TTG7"/>
<evidence type="ECO:0000313" key="2">
    <source>
        <dbReference type="Proteomes" id="UP000070054"/>
    </source>
</evidence>
<comment type="caution">
    <text evidence="1">The sequence shown here is derived from an EMBL/GenBank/DDBJ whole genome shotgun (WGS) entry which is preliminary data.</text>
</comment>
<evidence type="ECO:0000313" key="1">
    <source>
        <dbReference type="EMBL" id="KXH51381.1"/>
    </source>
</evidence>
<sequence length="144" mass="15744">MDDVYTWVLTRSELRWVLNYGPNPTTAERFCPLSVVPHSDLWAPPSANKWDSPSALPGSLALHVEPSWESPRTLTSSYAHHHYLTLPATPAHLKAPIDLPYLRIQWTSLPCHCSCVAVTAVTTPAGAVITAPVCHPAEVIKGES</sequence>
<gene>
    <name evidence="1" type="ORF">CNYM01_01932</name>
</gene>
<dbReference type="Proteomes" id="UP000070054">
    <property type="component" value="Unassembled WGS sequence"/>
</dbReference>
<dbReference type="EMBL" id="JEMN01001025">
    <property type="protein sequence ID" value="KXH51381.1"/>
    <property type="molecule type" value="Genomic_DNA"/>
</dbReference>
<reference evidence="1 2" key="1">
    <citation type="submission" date="2014-02" db="EMBL/GenBank/DDBJ databases">
        <title>The genome sequence of Colletotrichum nymphaeae SA-01.</title>
        <authorList>
            <person name="Baroncelli R."/>
            <person name="Thon M.R."/>
        </authorList>
    </citation>
    <scope>NUCLEOTIDE SEQUENCE [LARGE SCALE GENOMIC DNA]</scope>
    <source>
        <strain evidence="1 2">SA-01</strain>
    </source>
</reference>
<name>A0A135TTG7_9PEZI</name>
<proteinExistence type="predicted"/>
<protein>
    <submittedName>
        <fullName evidence="1">Uncharacterized protein</fullName>
    </submittedName>
</protein>